<dbReference type="PANTHER" id="PTHR11257:SF12">
    <property type="entry name" value="EJACULATORY BULB-SPECIFIC PROTEIN 3-RELATED"/>
    <property type="match status" value="1"/>
</dbReference>
<feature type="signal peptide" evidence="1">
    <location>
        <begin position="1"/>
        <end position="17"/>
    </location>
</feature>
<dbReference type="EMBL" id="KU358907">
    <property type="protein sequence ID" value="AMS36881.1"/>
    <property type="molecule type" value="mRNA"/>
</dbReference>
<evidence type="ECO:0000313" key="2">
    <source>
        <dbReference type="EMBL" id="AKW47191.1"/>
    </source>
</evidence>
<dbReference type="SUPFAM" id="SSF100910">
    <property type="entry name" value="Chemosensory protein Csp2"/>
    <property type="match status" value="1"/>
</dbReference>
<name>A0A0R8P3S6_CHRPA</name>
<reference evidence="2" key="1">
    <citation type="submission" date="2014-10" db="EMBL/GenBank/DDBJ databases">
        <title>Identification and comparison of genes expressed in the antennae of Chrysopa pallens and Chrysoperla sinica.</title>
        <authorList>
            <person name="Li Z."/>
        </authorList>
    </citation>
    <scope>NUCLEOTIDE SEQUENCE</scope>
</reference>
<keyword evidence="1" id="KW-0732">Signal</keyword>
<dbReference type="Gene3D" id="1.10.2080.10">
    <property type="entry name" value="Insect odorant-binding protein A10/Ejaculatory bulb-specific protein 3"/>
    <property type="match status" value="1"/>
</dbReference>
<dbReference type="InterPro" id="IPR036682">
    <property type="entry name" value="OS_D_A10/PebIII_sf"/>
</dbReference>
<dbReference type="EMBL" id="KP082899">
    <property type="protein sequence ID" value="AKW47191.1"/>
    <property type="molecule type" value="mRNA"/>
</dbReference>
<sequence>MKFVILLVAVTFACVYAFPDGESYPTRYDSINLDNILENEKLRVVYEKCISGEQTTKCPKEVDVLKEYLTDAIKTCCEKCSQKQKDGAKKVFKYYQTNNPAFYNQLKAKHDPTGEFETKCKSILEG</sequence>
<accession>A0A0R8P3S6</accession>
<evidence type="ECO:0000256" key="1">
    <source>
        <dbReference type="SAM" id="SignalP"/>
    </source>
</evidence>
<reference evidence="3" key="2">
    <citation type="submission" date="2015-12" db="EMBL/GenBank/DDBJ databases">
        <title>Antennae transcriptome analysis of Chrysopa pallens.</title>
        <authorList>
            <person name="Juan W."/>
        </authorList>
    </citation>
    <scope>NUCLEOTIDE SEQUENCE</scope>
</reference>
<dbReference type="Pfam" id="PF03392">
    <property type="entry name" value="OS-D"/>
    <property type="match status" value="1"/>
</dbReference>
<protein>
    <submittedName>
        <fullName evidence="2">Chemosensory protein 1</fullName>
    </submittedName>
</protein>
<dbReference type="AlphaFoldDB" id="A0A0R8P3S6"/>
<feature type="chain" id="PRO_5007429456" evidence="1">
    <location>
        <begin position="18"/>
        <end position="126"/>
    </location>
</feature>
<proteinExistence type="evidence at transcript level"/>
<dbReference type="PANTHER" id="PTHR11257">
    <property type="entry name" value="CHEMOSENSORY PROTEIN-RELATED"/>
    <property type="match status" value="1"/>
</dbReference>
<evidence type="ECO:0000313" key="3">
    <source>
        <dbReference type="EMBL" id="AMS36881.1"/>
    </source>
</evidence>
<organism evidence="2">
    <name type="scientific">Chrysopa pallens</name>
    <name type="common">Green lacewing</name>
    <name type="synonym">Hemerobius pallens</name>
    <dbReference type="NCBI Taxonomy" id="417485"/>
    <lineage>
        <taxon>Eukaryota</taxon>
        <taxon>Metazoa</taxon>
        <taxon>Ecdysozoa</taxon>
        <taxon>Arthropoda</taxon>
        <taxon>Hexapoda</taxon>
        <taxon>Insecta</taxon>
        <taxon>Pterygota</taxon>
        <taxon>Neoptera</taxon>
        <taxon>Endopterygota</taxon>
        <taxon>Neuroptera</taxon>
        <taxon>Hemerobiiformia</taxon>
        <taxon>Chrysopidae</taxon>
        <taxon>Chrysopinae</taxon>
        <taxon>Chrysopa</taxon>
    </lineage>
</organism>
<dbReference type="InterPro" id="IPR005055">
    <property type="entry name" value="A10/PebIII"/>
</dbReference>